<dbReference type="AlphaFoldDB" id="A0A364VE52"/>
<sequence>MADAAKNVNIWKDARVWIADSETAKVGTNGEFGDDWVSVGVLAEGSSIGQEPETDRVEIKAFGGSLITTDQKFSKDVRTFTALEDNDTTFSLIWPNAYKSANGSFILRKPTDALKIVAFETTNQRGEKVVDVTRQKANVYPSSMEKSDDGASTVEFTVEVRADDKDTLYERHTFDGSAVPADVDFIRFEVDASQPDPVGTVNESDTGETV</sequence>
<dbReference type="Proteomes" id="UP000251047">
    <property type="component" value="Unassembled WGS sequence"/>
</dbReference>
<dbReference type="EMBL" id="PHQP01000003">
    <property type="protein sequence ID" value="RAV34923.1"/>
    <property type="molecule type" value="Genomic_DNA"/>
</dbReference>
<dbReference type="RefSeq" id="WP_112768639.1">
    <property type="nucleotide sequence ID" value="NZ_CP063191.1"/>
</dbReference>
<protein>
    <recommendedName>
        <fullName evidence="3">Phage tail protein</fullName>
    </recommendedName>
</protein>
<evidence type="ECO:0000313" key="2">
    <source>
        <dbReference type="Proteomes" id="UP000251047"/>
    </source>
</evidence>
<organism evidence="1 2">
    <name type="scientific">Corynebacterium heidelbergense</name>
    <dbReference type="NCBI Taxonomy" id="2055947"/>
    <lineage>
        <taxon>Bacteria</taxon>
        <taxon>Bacillati</taxon>
        <taxon>Actinomycetota</taxon>
        <taxon>Actinomycetes</taxon>
        <taxon>Mycobacteriales</taxon>
        <taxon>Corynebacteriaceae</taxon>
        <taxon>Corynebacterium</taxon>
    </lineage>
</organism>
<evidence type="ECO:0000313" key="1">
    <source>
        <dbReference type="EMBL" id="RAV34923.1"/>
    </source>
</evidence>
<proteinExistence type="predicted"/>
<name>A0A364VE52_9CORY</name>
<gene>
    <name evidence="1" type="ORF">CWC39_00875</name>
</gene>
<dbReference type="OrthoDB" id="4130395at2"/>
<accession>A0A364VE52</accession>
<comment type="caution">
    <text evidence="1">The sequence shown here is derived from an EMBL/GenBank/DDBJ whole genome shotgun (WGS) entry which is preliminary data.</text>
</comment>
<evidence type="ECO:0008006" key="3">
    <source>
        <dbReference type="Google" id="ProtNLM"/>
    </source>
</evidence>
<reference evidence="1 2" key="1">
    <citation type="journal article" date="2018" name="Syst. Appl. Microbiol.">
        <title>Corynebacterium heidelbergense sp. nov., isolated from the preen glands of Egyptian geese (Alopochen aegyptiacus).</title>
        <authorList>
            <person name="Braun M.S."/>
            <person name="Wang E."/>
            <person name="Zimmermann S."/>
            <person name="Wink M."/>
        </authorList>
    </citation>
    <scope>NUCLEOTIDE SEQUENCE [LARGE SCALE GENOMIC DNA]</scope>
    <source>
        <strain evidence="1 2">DSM 104638</strain>
    </source>
</reference>